<dbReference type="AlphaFoldDB" id="A0A1L4D0Z2"/>
<dbReference type="KEGG" id="saqi:AXG55_08125"/>
<organism evidence="1 2">
    <name type="scientific">Silvanigrella aquatica</name>
    <dbReference type="NCBI Taxonomy" id="1915309"/>
    <lineage>
        <taxon>Bacteria</taxon>
        <taxon>Pseudomonadati</taxon>
        <taxon>Bdellovibrionota</taxon>
        <taxon>Oligoflexia</taxon>
        <taxon>Silvanigrellales</taxon>
        <taxon>Silvanigrellaceae</taxon>
        <taxon>Silvanigrella</taxon>
    </lineage>
</organism>
<evidence type="ECO:0000313" key="1">
    <source>
        <dbReference type="EMBL" id="APJ03875.1"/>
    </source>
</evidence>
<gene>
    <name evidence="1" type="ORF">AXG55_08125</name>
</gene>
<dbReference type="EMBL" id="CP017834">
    <property type="protein sequence ID" value="APJ03875.1"/>
    <property type="molecule type" value="Genomic_DNA"/>
</dbReference>
<sequence>MPKMLTISDIQALNRSAFYRFVISESGVIIFGYEDNIMTLSNGKRQNLTSDGIEIAPHSALNNYQPVIAAGKIYYNHEIKKLTELSNYSGHFKPDSSSLVIAKIFFHHQFRELSDHIYLKPYSMKELQTIFPIKLN</sequence>
<keyword evidence="2" id="KW-1185">Reference proteome</keyword>
<reference evidence="1 2" key="1">
    <citation type="submission" date="2016-10" db="EMBL/GenBank/DDBJ databases">
        <title>Silvanigrella aquatica sp. nov., isolated from a freshwater lake located in the Black Forest, Germany, description of Silvanigrellaceae fam. nov., Silvanigrellales ord. nov., reclassification of the order Bdellovibrionales in the class Oligoflexia, reclassification of the families Bacteriovoracaceae and Halobacteriovoraceae in the new order Bacteriovoracales ord. nov., and reclassification of the family Pseudobacteriovoracaceae in the order Oligoflexiales.</title>
        <authorList>
            <person name="Hahn M.W."/>
            <person name="Schmidt J."/>
            <person name="Koll U."/>
            <person name="Rohde M."/>
            <person name="Verbag S."/>
            <person name="Pitt A."/>
            <person name="Nakai R."/>
            <person name="Naganuma T."/>
            <person name="Lang E."/>
        </authorList>
    </citation>
    <scope>NUCLEOTIDE SEQUENCE [LARGE SCALE GENOMIC DNA]</scope>
    <source>
        <strain evidence="1 2">MWH-Nonnen-W8red</strain>
    </source>
</reference>
<protein>
    <submittedName>
        <fullName evidence="1">Uncharacterized protein</fullName>
    </submittedName>
</protein>
<name>A0A1L4D0Z2_9BACT</name>
<dbReference type="OrthoDB" id="456275at2"/>
<dbReference type="Proteomes" id="UP000184731">
    <property type="component" value="Chromosome"/>
</dbReference>
<proteinExistence type="predicted"/>
<accession>A0A1L4D0Z2</accession>
<evidence type="ECO:0000313" key="2">
    <source>
        <dbReference type="Proteomes" id="UP000184731"/>
    </source>
</evidence>
<dbReference type="RefSeq" id="WP_148697618.1">
    <property type="nucleotide sequence ID" value="NZ_CP017834.1"/>
</dbReference>